<evidence type="ECO:0000256" key="1">
    <source>
        <dbReference type="ARBA" id="ARBA00023118"/>
    </source>
</evidence>
<dbReference type="Pfam" id="PF18144">
    <property type="entry name" value="SMODS"/>
    <property type="match status" value="1"/>
</dbReference>
<dbReference type="GO" id="GO:0016779">
    <property type="term" value="F:nucleotidyltransferase activity"/>
    <property type="evidence" value="ECO:0007669"/>
    <property type="project" value="InterPro"/>
</dbReference>
<proteinExistence type="predicted"/>
<accession>A0A6L9SJX2</accession>
<keyword evidence="3" id="KW-1185">Reference proteome</keyword>
<evidence type="ECO:0000313" key="3">
    <source>
        <dbReference type="Proteomes" id="UP000475214"/>
    </source>
</evidence>
<dbReference type="AlphaFoldDB" id="A0A6L9SJX2"/>
<name>A0A6L9SJX2_9ACTN</name>
<dbReference type="RefSeq" id="WP_163745157.1">
    <property type="nucleotide sequence ID" value="NZ_JAAGOA010000037.1"/>
</dbReference>
<dbReference type="Proteomes" id="UP000475214">
    <property type="component" value="Unassembled WGS sequence"/>
</dbReference>
<dbReference type="GO" id="GO:0051607">
    <property type="term" value="P:defense response to virus"/>
    <property type="evidence" value="ECO:0007669"/>
    <property type="project" value="UniProtKB-KW"/>
</dbReference>
<comment type="caution">
    <text evidence="2">The sequence shown here is derived from an EMBL/GenBank/DDBJ whole genome shotgun (WGS) entry which is preliminary data.</text>
</comment>
<evidence type="ECO:0000313" key="2">
    <source>
        <dbReference type="EMBL" id="NEE04611.1"/>
    </source>
</evidence>
<keyword evidence="2" id="KW-0808">Transferase</keyword>
<keyword evidence="1" id="KW-0051">Antiviral defense</keyword>
<dbReference type="EMBL" id="JAAGOA010000037">
    <property type="protein sequence ID" value="NEE04611.1"/>
    <property type="molecule type" value="Genomic_DNA"/>
</dbReference>
<gene>
    <name evidence="2" type="ORF">G1H10_31055</name>
</gene>
<dbReference type="InterPro" id="IPR006116">
    <property type="entry name" value="NT_2-5OAS_ClassI-CCAase"/>
</dbReference>
<protein>
    <submittedName>
        <fullName evidence="2">Nucleotidyltransferase</fullName>
    </submittedName>
</protein>
<dbReference type="CDD" id="cd05400">
    <property type="entry name" value="NT_2-5OAS_ClassI-CCAase"/>
    <property type="match status" value="1"/>
</dbReference>
<sequence>MQHAEYFKTFLNDEVNLNQSRIGKLESRVDAVYNALVADTEIGTMITSKFPQGSWPHKLIIKPTTNGDFDADFLLAMSHQENWRPTAYIDAVYNALHRHSTYSKQDHGRKCRCVWLKYAPEEGIGCHLDIVPFITLPSGRRVIVNRDEDKWEPALGSTDPQGFTNWVRRRDELTNKQFRKVVRLMKYLKRERGSFNGVKSVVLTTLLGLQVTELNAITPGRYSNTPTALVNIVEDLDRFLQAQGDTRPFLANPSDDGTDFHERWTDETYRNFRDRIHTIAADMRSAYDQTDPSKSAIAWQKLFGEKFDPPVGKQASTSANPYAAAVPALGIASSRSGRAG</sequence>
<reference evidence="2 3" key="1">
    <citation type="submission" date="2020-02" db="EMBL/GenBank/DDBJ databases">
        <authorList>
            <person name="Li X.-J."/>
            <person name="Han X.-M."/>
        </authorList>
    </citation>
    <scope>NUCLEOTIDE SEQUENCE [LARGE SCALE GENOMIC DNA]</scope>
    <source>
        <strain evidence="2 3">CCTCC AB 2017055</strain>
    </source>
</reference>
<organism evidence="2 3">
    <name type="scientific">Phytoactinopolyspora halotolerans</name>
    <dbReference type="NCBI Taxonomy" id="1981512"/>
    <lineage>
        <taxon>Bacteria</taxon>
        <taxon>Bacillati</taxon>
        <taxon>Actinomycetota</taxon>
        <taxon>Actinomycetes</taxon>
        <taxon>Jiangellales</taxon>
        <taxon>Jiangellaceae</taxon>
        <taxon>Phytoactinopolyspora</taxon>
    </lineage>
</organism>